<name>A0A6S7I9E2_PARCT</name>
<evidence type="ECO:0000313" key="2">
    <source>
        <dbReference type="EMBL" id="CAB4013847.1"/>
    </source>
</evidence>
<dbReference type="PROSITE" id="PS50297">
    <property type="entry name" value="ANK_REP_REGION"/>
    <property type="match status" value="4"/>
</dbReference>
<dbReference type="PRINTS" id="PR01415">
    <property type="entry name" value="ANKYRIN"/>
</dbReference>
<dbReference type="Pfam" id="PF13637">
    <property type="entry name" value="Ank_4"/>
    <property type="match status" value="1"/>
</dbReference>
<dbReference type="SUPFAM" id="SSF48403">
    <property type="entry name" value="Ankyrin repeat"/>
    <property type="match status" value="2"/>
</dbReference>
<dbReference type="Gene3D" id="1.10.238.10">
    <property type="entry name" value="EF-hand"/>
    <property type="match status" value="1"/>
</dbReference>
<dbReference type="EMBL" id="CACRXK020008046">
    <property type="protein sequence ID" value="CAB4013847.1"/>
    <property type="molecule type" value="Genomic_DNA"/>
</dbReference>
<dbReference type="InterPro" id="IPR036770">
    <property type="entry name" value="Ankyrin_rpt-contain_sf"/>
</dbReference>
<keyword evidence="3" id="KW-1185">Reference proteome</keyword>
<feature type="region of interest" description="Disordered" evidence="1">
    <location>
        <begin position="197"/>
        <end position="235"/>
    </location>
</feature>
<sequence length="564" mass="62713">AADKGHYEVIRVLASYGADLGKVNTQGNTSLHIAALKGHGQICKFLAQRGCPSTLKNNEGKLARIIAKENEHKEAMKECKKAEKTEAKGRGSKPGTEPWAIRLYDWVLEHQEKIVDLFYKFDVERDNGSRSGKLSKDNLMTCLLTLSAPLDNEVLKKVIDAHDPNKTDAIDYSIFLTGKKYVNKLYLVGAVKIGKKKKKGGGKKGRRKKGKTKVPLPICTAPAGPRTKNGGPPSQYIERCVPFTDETRFDRDNPPLHPIQDDSAWYLHSPDPTYVNLSDAVKFGDQESIKVAVNNGTPVNQRDKYYKTPLMIACLYGKIEVARSLLDMGADLKSRDNFFWTPLHHACHCGQLDIVKLLLDHGADIDNQAINGGTPLMRAIESSKEAVVSYLISKGAKVQVENKKGHTALDIAKAYADPRVIAVVQKRWDEIPPPVDKNKKKGKKGGGSSKKRTVKSAGEKKINTPVSVEGDKQETNDGNDLPPLLQKSSVLRAASALGIVSEQHRSIAFTPHKAWIPQATTEDLLRERETRRLRYGYEIDFPEYKPPFQKNVHTRVTELEKQES</sequence>
<accession>A0A6S7I9E2</accession>
<reference evidence="2" key="1">
    <citation type="submission" date="2020-04" db="EMBL/GenBank/DDBJ databases">
        <authorList>
            <person name="Alioto T."/>
            <person name="Alioto T."/>
            <person name="Gomez Garrido J."/>
        </authorList>
    </citation>
    <scope>NUCLEOTIDE SEQUENCE</scope>
    <source>
        <strain evidence="2">A484AB</strain>
    </source>
</reference>
<organism evidence="2 3">
    <name type="scientific">Paramuricea clavata</name>
    <name type="common">Red gorgonian</name>
    <name type="synonym">Violescent sea-whip</name>
    <dbReference type="NCBI Taxonomy" id="317549"/>
    <lineage>
        <taxon>Eukaryota</taxon>
        <taxon>Metazoa</taxon>
        <taxon>Cnidaria</taxon>
        <taxon>Anthozoa</taxon>
        <taxon>Octocorallia</taxon>
        <taxon>Malacalcyonacea</taxon>
        <taxon>Plexauridae</taxon>
        <taxon>Paramuricea</taxon>
    </lineage>
</organism>
<feature type="compositionally biased region" description="Basic residues" evidence="1">
    <location>
        <begin position="438"/>
        <end position="454"/>
    </location>
</feature>
<dbReference type="Pfam" id="PF12796">
    <property type="entry name" value="Ank_2"/>
    <property type="match status" value="1"/>
</dbReference>
<feature type="compositionally biased region" description="Basic residues" evidence="1">
    <location>
        <begin position="197"/>
        <end position="212"/>
    </location>
</feature>
<proteinExistence type="predicted"/>
<feature type="region of interest" description="Disordered" evidence="1">
    <location>
        <begin position="431"/>
        <end position="484"/>
    </location>
</feature>
<dbReference type="Proteomes" id="UP001152795">
    <property type="component" value="Unassembled WGS sequence"/>
</dbReference>
<dbReference type="OrthoDB" id="5962529at2759"/>
<dbReference type="InterPro" id="IPR011992">
    <property type="entry name" value="EF-hand-dom_pair"/>
</dbReference>
<dbReference type="PANTHER" id="PTHR24127:SF1">
    <property type="entry name" value="ANKYRIN REPEAT AND EF-HAND DOMAIN-CONTAINING PROTEIN 1"/>
    <property type="match status" value="1"/>
</dbReference>
<dbReference type="InterPro" id="IPR052801">
    <property type="entry name" value="Ankyrin-EF-hand"/>
</dbReference>
<dbReference type="Pfam" id="PF00023">
    <property type="entry name" value="Ank"/>
    <property type="match status" value="1"/>
</dbReference>
<evidence type="ECO:0000313" key="3">
    <source>
        <dbReference type="Proteomes" id="UP001152795"/>
    </source>
</evidence>
<dbReference type="AlphaFoldDB" id="A0A6S7I9E2"/>
<comment type="caution">
    <text evidence="2">The sequence shown here is derived from an EMBL/GenBank/DDBJ whole genome shotgun (WGS) entry which is preliminary data.</text>
</comment>
<dbReference type="PROSITE" id="PS50088">
    <property type="entry name" value="ANK_REPEAT"/>
    <property type="match status" value="5"/>
</dbReference>
<dbReference type="Gene3D" id="1.25.40.20">
    <property type="entry name" value="Ankyrin repeat-containing domain"/>
    <property type="match status" value="2"/>
</dbReference>
<dbReference type="PANTHER" id="PTHR24127">
    <property type="entry name" value="ANKYRIN REPEAT AND EF-HAND DOMAIN-CONTAINING PROTEIN 1"/>
    <property type="match status" value="1"/>
</dbReference>
<evidence type="ECO:0000256" key="1">
    <source>
        <dbReference type="SAM" id="MobiDB-lite"/>
    </source>
</evidence>
<dbReference type="InterPro" id="IPR002110">
    <property type="entry name" value="Ankyrin_rpt"/>
</dbReference>
<feature type="non-terminal residue" evidence="2">
    <location>
        <position position="564"/>
    </location>
</feature>
<protein>
    <submittedName>
        <fullName evidence="2">Ankyrin repeat and EF-hand domain-containing 1-like isoform X1</fullName>
    </submittedName>
</protein>
<gene>
    <name evidence="2" type="ORF">PACLA_8A038160</name>
</gene>
<dbReference type="SMART" id="SM00248">
    <property type="entry name" value="ANK"/>
    <property type="match status" value="4"/>
</dbReference>
<dbReference type="SUPFAM" id="SSF47473">
    <property type="entry name" value="EF-hand"/>
    <property type="match status" value="1"/>
</dbReference>